<organism evidence="1 2">
    <name type="scientific">Blastopirellula marina DSM 3645</name>
    <dbReference type="NCBI Taxonomy" id="314230"/>
    <lineage>
        <taxon>Bacteria</taxon>
        <taxon>Pseudomonadati</taxon>
        <taxon>Planctomycetota</taxon>
        <taxon>Planctomycetia</taxon>
        <taxon>Pirellulales</taxon>
        <taxon>Pirellulaceae</taxon>
        <taxon>Blastopirellula</taxon>
    </lineage>
</organism>
<dbReference type="HOGENOM" id="CLU_2582691_0_0_0"/>
<dbReference type="AlphaFoldDB" id="A3ZUW0"/>
<sequence length="80" mass="9290">MQPLVEIRAVRVNIIVAFLMTLRDPFDFFPPKFDATSRTGFQVENVSEYSPDEAFAQAFPRAERYNGWPMLVLLELRHAD</sequence>
<evidence type="ECO:0000313" key="2">
    <source>
        <dbReference type="Proteomes" id="UP000004358"/>
    </source>
</evidence>
<accession>A3ZUW0</accession>
<reference evidence="1 2" key="1">
    <citation type="submission" date="2006-02" db="EMBL/GenBank/DDBJ databases">
        <authorList>
            <person name="Amann R."/>
            <person name="Ferriera S."/>
            <person name="Johnson J."/>
            <person name="Kravitz S."/>
            <person name="Halpern A."/>
            <person name="Remington K."/>
            <person name="Beeson K."/>
            <person name="Tran B."/>
            <person name="Rogers Y.-H."/>
            <person name="Friedman R."/>
            <person name="Venter J.C."/>
        </authorList>
    </citation>
    <scope>NUCLEOTIDE SEQUENCE [LARGE SCALE GENOMIC DNA]</scope>
    <source>
        <strain evidence="1 2">DSM 3645</strain>
    </source>
</reference>
<comment type="caution">
    <text evidence="1">The sequence shown here is derived from an EMBL/GenBank/DDBJ whole genome shotgun (WGS) entry which is preliminary data.</text>
</comment>
<protein>
    <submittedName>
        <fullName evidence="1">Uncharacterized protein</fullName>
    </submittedName>
</protein>
<name>A3ZUW0_9BACT</name>
<evidence type="ECO:0000313" key="1">
    <source>
        <dbReference type="EMBL" id="EAQ79696.1"/>
    </source>
</evidence>
<proteinExistence type="predicted"/>
<gene>
    <name evidence="1" type="ORF">DSM3645_24345</name>
</gene>
<dbReference type="EMBL" id="AANZ01000013">
    <property type="protein sequence ID" value="EAQ79696.1"/>
    <property type="molecule type" value="Genomic_DNA"/>
</dbReference>
<dbReference type="Proteomes" id="UP000004358">
    <property type="component" value="Unassembled WGS sequence"/>
</dbReference>